<dbReference type="GO" id="GO:0006952">
    <property type="term" value="P:defense response"/>
    <property type="evidence" value="ECO:0007669"/>
    <property type="project" value="InterPro"/>
</dbReference>
<reference evidence="2 3" key="1">
    <citation type="journal article" date="2016" name="Sci. Rep.">
        <title>The genome sequence of the outbreeding globe artichoke constructed de novo incorporating a phase-aware low-pass sequencing strategy of F1 progeny.</title>
        <authorList>
            <person name="Scaglione D."/>
            <person name="Reyes-Chin-Wo S."/>
            <person name="Acquadro A."/>
            <person name="Froenicke L."/>
            <person name="Portis E."/>
            <person name="Beitel C."/>
            <person name="Tirone M."/>
            <person name="Mauro R."/>
            <person name="Lo Monaco A."/>
            <person name="Mauromicale G."/>
            <person name="Faccioli P."/>
            <person name="Cattivelli L."/>
            <person name="Rieseberg L."/>
            <person name="Michelmore R."/>
            <person name="Lanteri S."/>
        </authorList>
    </citation>
    <scope>NUCLEOTIDE SEQUENCE [LARGE SCALE GENOMIC DNA]</scope>
    <source>
        <strain evidence="2">2C</strain>
    </source>
</reference>
<dbReference type="InterPro" id="IPR040273">
    <property type="entry name" value="PIP1"/>
</dbReference>
<dbReference type="Proteomes" id="UP000243975">
    <property type="component" value="Unassembled WGS sequence"/>
</dbReference>
<protein>
    <recommendedName>
        <fullName evidence="4">Transmembrane protein</fullName>
    </recommendedName>
</protein>
<feature type="signal peptide" evidence="1">
    <location>
        <begin position="1"/>
        <end position="28"/>
    </location>
</feature>
<evidence type="ECO:0008006" key="4">
    <source>
        <dbReference type="Google" id="ProtNLM"/>
    </source>
</evidence>
<keyword evidence="1" id="KW-0732">Signal</keyword>
<comment type="caution">
    <text evidence="2">The sequence shown here is derived from an EMBL/GenBank/DDBJ whole genome shotgun (WGS) entry which is preliminary data.</text>
</comment>
<dbReference type="AlphaFoldDB" id="A0A103YFE9"/>
<dbReference type="Gramene" id="KVI08092">
    <property type="protein sequence ID" value="KVI08092"/>
    <property type="gene ID" value="Ccrd_013540"/>
</dbReference>
<dbReference type="PANTHER" id="PTHR37245">
    <property type="entry name" value="PAMP-INDUCED SECRETED PEPTIDE 1"/>
    <property type="match status" value="1"/>
</dbReference>
<organism evidence="2 3">
    <name type="scientific">Cynara cardunculus var. scolymus</name>
    <name type="common">Globe artichoke</name>
    <name type="synonym">Cynara scolymus</name>
    <dbReference type="NCBI Taxonomy" id="59895"/>
    <lineage>
        <taxon>Eukaryota</taxon>
        <taxon>Viridiplantae</taxon>
        <taxon>Streptophyta</taxon>
        <taxon>Embryophyta</taxon>
        <taxon>Tracheophyta</taxon>
        <taxon>Spermatophyta</taxon>
        <taxon>Magnoliopsida</taxon>
        <taxon>eudicotyledons</taxon>
        <taxon>Gunneridae</taxon>
        <taxon>Pentapetalae</taxon>
        <taxon>asterids</taxon>
        <taxon>campanulids</taxon>
        <taxon>Asterales</taxon>
        <taxon>Asteraceae</taxon>
        <taxon>Carduoideae</taxon>
        <taxon>Cardueae</taxon>
        <taxon>Carduinae</taxon>
        <taxon>Cynara</taxon>
    </lineage>
</organism>
<dbReference type="EMBL" id="LEKV01001318">
    <property type="protein sequence ID" value="KVI08092.1"/>
    <property type="molecule type" value="Genomic_DNA"/>
</dbReference>
<feature type="chain" id="PRO_5007119673" description="Transmembrane protein" evidence="1">
    <location>
        <begin position="29"/>
        <end position="73"/>
    </location>
</feature>
<gene>
    <name evidence="2" type="ORF">Ccrd_013540</name>
</gene>
<dbReference type="PANTHER" id="PTHR37245:SF4">
    <property type="entry name" value="PAMP-INDUCED SECRETED PEPTIDE 1"/>
    <property type="match status" value="1"/>
</dbReference>
<accession>A0A103YFE9</accession>
<evidence type="ECO:0000313" key="3">
    <source>
        <dbReference type="Proteomes" id="UP000243975"/>
    </source>
</evidence>
<evidence type="ECO:0000313" key="2">
    <source>
        <dbReference type="EMBL" id="KVI08092.1"/>
    </source>
</evidence>
<dbReference type="OMA" id="AKFTMAC"/>
<name>A0A103YFE9_CYNCS</name>
<proteinExistence type="predicted"/>
<keyword evidence="3" id="KW-1185">Reference proteome</keyword>
<sequence length="73" mass="7927">MAIINKTYTLLVVVIILIAVMSPVVVEGRVLTEDFVRANHLATYSTVYETAKNGMCIWLQQLASGPSPKGPGH</sequence>
<evidence type="ECO:0000256" key="1">
    <source>
        <dbReference type="SAM" id="SignalP"/>
    </source>
</evidence>